<evidence type="ECO:0000256" key="3">
    <source>
        <dbReference type="ARBA" id="ARBA00022475"/>
    </source>
</evidence>
<evidence type="ECO:0000256" key="5">
    <source>
        <dbReference type="ARBA" id="ARBA00022989"/>
    </source>
</evidence>
<feature type="transmembrane region" description="Helical" evidence="7">
    <location>
        <begin position="89"/>
        <end position="107"/>
    </location>
</feature>
<accession>A0A833ME14</accession>
<dbReference type="Pfam" id="PF03601">
    <property type="entry name" value="Cons_hypoth698"/>
    <property type="match status" value="1"/>
</dbReference>
<reference evidence="8 9" key="1">
    <citation type="submission" date="2019-10" db="EMBL/GenBank/DDBJ databases">
        <title>Alkaliphilus serpentinus sp. nov. and Alkaliphilus pronyensis sp. nov., two novel anaerobic alkaliphilic species isolated from the serpentinized-hosted hydrothermal field of the Prony Bay (New Caledonia).</title>
        <authorList>
            <person name="Postec A."/>
        </authorList>
    </citation>
    <scope>NUCLEOTIDE SEQUENCE [LARGE SCALE GENOMIC DNA]</scope>
    <source>
        <strain evidence="8 9">LacT</strain>
    </source>
</reference>
<feature type="transmembrane region" description="Helical" evidence="7">
    <location>
        <begin position="66"/>
        <end position="83"/>
    </location>
</feature>
<evidence type="ECO:0000256" key="1">
    <source>
        <dbReference type="ARBA" id="ARBA00004651"/>
    </source>
</evidence>
<evidence type="ECO:0000256" key="6">
    <source>
        <dbReference type="ARBA" id="ARBA00023136"/>
    </source>
</evidence>
<keyword evidence="6 7" id="KW-0472">Membrane</keyword>
<evidence type="ECO:0000256" key="2">
    <source>
        <dbReference type="ARBA" id="ARBA00007977"/>
    </source>
</evidence>
<evidence type="ECO:0000256" key="4">
    <source>
        <dbReference type="ARBA" id="ARBA00022692"/>
    </source>
</evidence>
<evidence type="ECO:0000256" key="7">
    <source>
        <dbReference type="SAM" id="Phobius"/>
    </source>
</evidence>
<gene>
    <name evidence="8" type="ORF">F8153_08100</name>
</gene>
<feature type="transmembrane region" description="Helical" evidence="7">
    <location>
        <begin position="7"/>
        <end position="24"/>
    </location>
</feature>
<feature type="transmembrane region" description="Helical" evidence="7">
    <location>
        <begin position="240"/>
        <end position="260"/>
    </location>
</feature>
<name>A0A833ME14_9FIRM</name>
<feature type="transmembrane region" description="Helical" evidence="7">
    <location>
        <begin position="119"/>
        <end position="141"/>
    </location>
</feature>
<comment type="similarity">
    <text evidence="2">Belongs to the UPF0324 family.</text>
</comment>
<organism evidence="8 9">
    <name type="scientific">Alkaliphilus serpentinus</name>
    <dbReference type="NCBI Taxonomy" id="1482731"/>
    <lineage>
        <taxon>Bacteria</taxon>
        <taxon>Bacillati</taxon>
        <taxon>Bacillota</taxon>
        <taxon>Clostridia</taxon>
        <taxon>Peptostreptococcales</taxon>
        <taxon>Natronincolaceae</taxon>
        <taxon>Alkaliphilus</taxon>
    </lineage>
</organism>
<dbReference type="InterPro" id="IPR018383">
    <property type="entry name" value="UPF0324_pro"/>
</dbReference>
<dbReference type="OrthoDB" id="9811391at2"/>
<feature type="transmembrane region" description="Helical" evidence="7">
    <location>
        <begin position="30"/>
        <end position="54"/>
    </location>
</feature>
<feature type="transmembrane region" description="Helical" evidence="7">
    <location>
        <begin position="306"/>
        <end position="326"/>
    </location>
</feature>
<evidence type="ECO:0000313" key="9">
    <source>
        <dbReference type="Proteomes" id="UP000465601"/>
    </source>
</evidence>
<comment type="subcellular location">
    <subcellularLocation>
        <location evidence="1">Cell membrane</location>
        <topology evidence="1">Multi-pass membrane protein</topology>
    </subcellularLocation>
</comment>
<dbReference type="AlphaFoldDB" id="A0A833ME14"/>
<dbReference type="Proteomes" id="UP000465601">
    <property type="component" value="Unassembled WGS sequence"/>
</dbReference>
<keyword evidence="9" id="KW-1185">Reference proteome</keyword>
<dbReference type="PANTHER" id="PTHR30106:SF1">
    <property type="entry name" value="UPF0324 MEMBRANE PROTEIN FN0533"/>
    <property type="match status" value="1"/>
</dbReference>
<dbReference type="RefSeq" id="WP_151865851.1">
    <property type="nucleotide sequence ID" value="NZ_WBZB01000024.1"/>
</dbReference>
<keyword evidence="3" id="KW-1003">Cell membrane</keyword>
<dbReference type="EMBL" id="WBZB01000024">
    <property type="protein sequence ID" value="KAB3530044.1"/>
    <property type="molecule type" value="Genomic_DNA"/>
</dbReference>
<proteinExistence type="inferred from homology"/>
<feature type="transmembrane region" description="Helical" evidence="7">
    <location>
        <begin position="180"/>
        <end position="201"/>
    </location>
</feature>
<feature type="transmembrane region" description="Helical" evidence="7">
    <location>
        <begin position="272"/>
        <end position="294"/>
    </location>
</feature>
<sequence>MNKIKELLPGYSLSLGIALISWHLGKTFTIIGGPVFAILIGMLIALIIKLPSFLKVGIKFSAKKMLQYAIILLGFQMNLFNVIKMGGQSLIMMIFTISSVFAIAIIVSRALRVEKKIATLVGVGTAICGGSAIAATAPVIMADEEDVASSISTIFLFNIIAVFIFPPLGRILGMNDTTFGIWSGLAINDTSSVVAAAQVWSPEALRIATIVKLTRTLMILPITLFLGVYTAKNSSTRSNISLVSILPWFIFGFLSTSVIATTNLLSVEATKILVDLGKLFIITAMAAIGLSTNLKQLMTNGIKPIILGFCGSLTVAIVAFVLIRILNFS</sequence>
<keyword evidence="4 7" id="KW-0812">Transmembrane</keyword>
<dbReference type="PANTHER" id="PTHR30106">
    <property type="entry name" value="INNER MEMBRANE PROTEIN YEIH-RELATED"/>
    <property type="match status" value="1"/>
</dbReference>
<comment type="caution">
    <text evidence="8">The sequence shown here is derived from an EMBL/GenBank/DDBJ whole genome shotgun (WGS) entry which is preliminary data.</text>
</comment>
<dbReference type="GO" id="GO:0005886">
    <property type="term" value="C:plasma membrane"/>
    <property type="evidence" value="ECO:0007669"/>
    <property type="project" value="UniProtKB-SubCell"/>
</dbReference>
<feature type="transmembrane region" description="Helical" evidence="7">
    <location>
        <begin position="147"/>
        <end position="168"/>
    </location>
</feature>
<feature type="transmembrane region" description="Helical" evidence="7">
    <location>
        <begin position="207"/>
        <end position="228"/>
    </location>
</feature>
<evidence type="ECO:0000313" key="8">
    <source>
        <dbReference type="EMBL" id="KAB3530044.1"/>
    </source>
</evidence>
<protein>
    <submittedName>
        <fullName evidence="8">YeiH family putative sulfate export transporter</fullName>
    </submittedName>
</protein>
<keyword evidence="5 7" id="KW-1133">Transmembrane helix</keyword>